<dbReference type="Gene3D" id="3.40.605.10">
    <property type="entry name" value="Aldehyde Dehydrogenase, Chain A, domain 1"/>
    <property type="match status" value="1"/>
</dbReference>
<dbReference type="SUPFAM" id="SSF53720">
    <property type="entry name" value="ALDH-like"/>
    <property type="match status" value="1"/>
</dbReference>
<dbReference type="RefSeq" id="WP_377196828.1">
    <property type="nucleotide sequence ID" value="NZ_JBHUHF010000001.1"/>
</dbReference>
<accession>A0ABW4V5R0</accession>
<dbReference type="PANTHER" id="PTHR43353:SF3">
    <property type="entry name" value="ALDEHYDE DEHYDROGENASE-RELATED"/>
    <property type="match status" value="1"/>
</dbReference>
<gene>
    <name evidence="4" type="ORF">ACFSL2_05220</name>
</gene>
<evidence type="ECO:0000313" key="5">
    <source>
        <dbReference type="Proteomes" id="UP001597338"/>
    </source>
</evidence>
<dbReference type="Gene3D" id="3.40.309.10">
    <property type="entry name" value="Aldehyde Dehydrogenase, Chain A, domain 2"/>
    <property type="match status" value="1"/>
</dbReference>
<dbReference type="InterPro" id="IPR050740">
    <property type="entry name" value="Aldehyde_DH_Superfamily"/>
</dbReference>
<dbReference type="EMBL" id="JBHUHF010000001">
    <property type="protein sequence ID" value="MFD2024905.1"/>
    <property type="molecule type" value="Genomic_DNA"/>
</dbReference>
<sequence length="502" mass="52472">MTATAAPEHLDRTVDDVARRAQEAFDGLSRTAPGVRAAALRDAAATLADHADELVAIAQDETGLSEARLRGELKRTQVQLRLFAHVVADGTYLDVRLDEADPDFVLGPRPDLRRTLWPVGPVLNFAASNFPFAFSVAGGDTAAALTAGCPVIVKAHPGHPRLSERVAQLVAAALQAAGLPEFTLQLVTSQDEGVALVEHPAVRAAAFTGSQRVGQLLAARAAARPDPIPFFGELGSVNPVLVTEQALQERAGDLLAAYVASVSGSAGQLCTKPGFLLVPEGTEYDDAVVAAAAQVPEHRLLNPSIADGYARRVAEALAVDGVRVVHPGSSRHDDSGAGPGQTWVTPTFVAVPLDLLRRAGDALLDEVFGPFSVVVEYPEGADLAAVVAELFPGNLTLTLHLGEHEAAEAQAALLTHLARHAGRILLGGWPTGVAVTPAMQHGGPWPATTTDGTSVGTAAIGRFLRGVTFQDAPQELLPPPLRDDNPWGVPRTVAARGDSLGW</sequence>
<proteinExistence type="predicted"/>
<evidence type="ECO:0000256" key="2">
    <source>
        <dbReference type="SAM" id="MobiDB-lite"/>
    </source>
</evidence>
<feature type="region of interest" description="Disordered" evidence="2">
    <location>
        <begin position="478"/>
        <end position="502"/>
    </location>
</feature>
<comment type="caution">
    <text evidence="4">The sequence shown here is derived from an EMBL/GenBank/DDBJ whole genome shotgun (WGS) entry which is preliminary data.</text>
</comment>
<evidence type="ECO:0000259" key="3">
    <source>
        <dbReference type="Pfam" id="PF00171"/>
    </source>
</evidence>
<keyword evidence="1" id="KW-0560">Oxidoreductase</keyword>
<dbReference type="PANTHER" id="PTHR43353">
    <property type="entry name" value="SUCCINATE-SEMIALDEHYDE DEHYDROGENASE, MITOCHONDRIAL"/>
    <property type="match status" value="1"/>
</dbReference>
<keyword evidence="5" id="KW-1185">Reference proteome</keyword>
<protein>
    <submittedName>
        <fullName evidence="4">Aldehyde dehydrogenase family protein</fullName>
    </submittedName>
</protein>
<dbReference type="InterPro" id="IPR016163">
    <property type="entry name" value="Ald_DH_C"/>
</dbReference>
<evidence type="ECO:0000313" key="4">
    <source>
        <dbReference type="EMBL" id="MFD2024905.1"/>
    </source>
</evidence>
<reference evidence="5" key="1">
    <citation type="journal article" date="2019" name="Int. J. Syst. Evol. Microbiol.">
        <title>The Global Catalogue of Microorganisms (GCM) 10K type strain sequencing project: providing services to taxonomists for standard genome sequencing and annotation.</title>
        <authorList>
            <consortium name="The Broad Institute Genomics Platform"/>
            <consortium name="The Broad Institute Genome Sequencing Center for Infectious Disease"/>
            <person name="Wu L."/>
            <person name="Ma J."/>
        </authorList>
    </citation>
    <scope>NUCLEOTIDE SEQUENCE [LARGE SCALE GENOMIC DNA]</scope>
    <source>
        <strain evidence="5">CCM 7043</strain>
    </source>
</reference>
<dbReference type="Proteomes" id="UP001597338">
    <property type="component" value="Unassembled WGS sequence"/>
</dbReference>
<dbReference type="Pfam" id="PF00171">
    <property type="entry name" value="Aldedh"/>
    <property type="match status" value="1"/>
</dbReference>
<name>A0ABW4V5R0_9MICO</name>
<dbReference type="InterPro" id="IPR015590">
    <property type="entry name" value="Aldehyde_DH_dom"/>
</dbReference>
<organism evidence="4 5">
    <name type="scientific">Promicromonospora aerolata</name>
    <dbReference type="NCBI Taxonomy" id="195749"/>
    <lineage>
        <taxon>Bacteria</taxon>
        <taxon>Bacillati</taxon>
        <taxon>Actinomycetota</taxon>
        <taxon>Actinomycetes</taxon>
        <taxon>Micrococcales</taxon>
        <taxon>Promicromonosporaceae</taxon>
        <taxon>Promicromonospora</taxon>
    </lineage>
</organism>
<evidence type="ECO:0000256" key="1">
    <source>
        <dbReference type="ARBA" id="ARBA00023002"/>
    </source>
</evidence>
<feature type="domain" description="Aldehyde dehydrogenase" evidence="3">
    <location>
        <begin position="11"/>
        <end position="381"/>
    </location>
</feature>
<dbReference type="InterPro" id="IPR016162">
    <property type="entry name" value="Ald_DH_N"/>
</dbReference>
<dbReference type="InterPro" id="IPR016161">
    <property type="entry name" value="Ald_DH/histidinol_DH"/>
</dbReference>